<proteinExistence type="predicted"/>
<dbReference type="Proteomes" id="UP000242474">
    <property type="component" value="Unassembled WGS sequence"/>
</dbReference>
<evidence type="ECO:0000313" key="3">
    <source>
        <dbReference type="Proteomes" id="UP000242474"/>
    </source>
</evidence>
<protein>
    <submittedName>
        <fullName evidence="2">Uncharacterized protein</fullName>
    </submittedName>
</protein>
<feature type="compositionally biased region" description="Polar residues" evidence="1">
    <location>
        <begin position="1"/>
        <end position="18"/>
    </location>
</feature>
<organism evidence="2 3">
    <name type="scientific">Coemansia reversa (strain ATCC 12441 / NRRL 1564)</name>
    <dbReference type="NCBI Taxonomy" id="763665"/>
    <lineage>
        <taxon>Eukaryota</taxon>
        <taxon>Fungi</taxon>
        <taxon>Fungi incertae sedis</taxon>
        <taxon>Zoopagomycota</taxon>
        <taxon>Kickxellomycotina</taxon>
        <taxon>Kickxellomycetes</taxon>
        <taxon>Kickxellales</taxon>
        <taxon>Kickxellaceae</taxon>
        <taxon>Coemansia</taxon>
    </lineage>
</organism>
<feature type="region of interest" description="Disordered" evidence="1">
    <location>
        <begin position="1"/>
        <end position="21"/>
    </location>
</feature>
<reference evidence="2 3" key="1">
    <citation type="journal article" date="2015" name="Genome Biol. Evol.">
        <title>Phylogenomic analyses indicate that early fungi evolved digesting cell walls of algal ancestors of land plants.</title>
        <authorList>
            <person name="Chang Y."/>
            <person name="Wang S."/>
            <person name="Sekimoto S."/>
            <person name="Aerts A.L."/>
            <person name="Choi C."/>
            <person name="Clum A."/>
            <person name="LaButti K.M."/>
            <person name="Lindquist E.A."/>
            <person name="Yee Ngan C."/>
            <person name="Ohm R.A."/>
            <person name="Salamov A.A."/>
            <person name="Grigoriev I.V."/>
            <person name="Spatafora J.W."/>
            <person name="Berbee M.L."/>
        </authorList>
    </citation>
    <scope>NUCLEOTIDE SEQUENCE [LARGE SCALE GENOMIC DNA]</scope>
    <source>
        <strain evidence="2 3">NRRL 1564</strain>
    </source>
</reference>
<dbReference type="AlphaFoldDB" id="A0A2G5BDZ1"/>
<keyword evidence="3" id="KW-1185">Reference proteome</keyword>
<dbReference type="OrthoDB" id="5598262at2759"/>
<evidence type="ECO:0000313" key="2">
    <source>
        <dbReference type="EMBL" id="PIA17236.1"/>
    </source>
</evidence>
<gene>
    <name evidence="2" type="ORF">COEREDRAFT_80590</name>
</gene>
<accession>A0A2G5BDZ1</accession>
<evidence type="ECO:0000256" key="1">
    <source>
        <dbReference type="SAM" id="MobiDB-lite"/>
    </source>
</evidence>
<dbReference type="EMBL" id="KZ303495">
    <property type="protein sequence ID" value="PIA17236.1"/>
    <property type="molecule type" value="Genomic_DNA"/>
</dbReference>
<name>A0A2G5BDZ1_COERN</name>
<sequence>MPSNSNDDGPPQLTSAGSTDAVIRDIPTSVSILRNSMGNPSTLDPNYLASLVSGTSTATARFNELDYGAEQGLAFSGFSNAFDQQQQQQPRQNMMIQQGTQYHSPLATTEARMVGSLDPNFSQYQQQRPLISPGEASQKTVLTNALSSLPIERYLSSLEMFQRRHSSYFSQNHHRRPSETIPLPNYIAANNSNVDFNAAAVNTRTPVTEATIGNPATHLLTSVLMRKPVATTSTTPALFISTSKPTEGKIFAWFTPQYH</sequence>